<evidence type="ECO:0000259" key="2">
    <source>
        <dbReference type="PROSITE" id="PS50235"/>
    </source>
</evidence>
<dbReference type="Pfam" id="PF15499">
    <property type="entry name" value="Peptidase_C98"/>
    <property type="match status" value="1"/>
</dbReference>
<feature type="region of interest" description="Disordered" evidence="1">
    <location>
        <begin position="299"/>
        <end position="318"/>
    </location>
</feature>
<accession>A0A2G9RCZ0</accession>
<feature type="region of interest" description="Disordered" evidence="1">
    <location>
        <begin position="466"/>
        <end position="486"/>
    </location>
</feature>
<dbReference type="PROSITE" id="PS50235">
    <property type="entry name" value="USP_3"/>
    <property type="match status" value="1"/>
</dbReference>
<sequence>MTTFTKIVPDWRPLNAVHKSPCNKCQAEDQRREMHLETLQPLFMLHFVEGLPSSDLKGFAFEFGEHWYDIRTVIRYRDQHFSTWMTNDDGTWLESDDLKGSFCKRHQKFRMRAEDIHIVIWEKSTGKTIWEESSMLGSTTDVPEIKSENQTSIPTEISLSDSSREFPHVAPEAEEVSKTTCTEHLPQVAPTSVCVLSDSSTEHTPPPAVETNPSVLPSALPASRPVTDNPSNLLAGMEGYADDDIITLTLVEIPLDSTGQPVGSVPLNSGVRLVETNPDDPLQPAAVEMLNGFAKLPQHTGQSKHLPSEPPMSDASPVCTSQQMRAQPCRRKVQTSNIPAAAIATSTPTSKTFSSKKSIVDNMMGTLVKNDNFFINSNFSSANRKTTASKPWQPTTLLKESDFNGATKKADNFEGFRGKTVNNIVKTDESSLLISKLLKNSSSFNVPKEKTASAVKTFLAPAPLGPMKPGKNGLNSGKMSVKDDNSLSGEDKVRKLRLKLLKKLKAKKNELALLEKVAKLQQNGSCPGESNGVRPGVVNRQEHLRGFLQELQEQIDNADNESIGTVSSCTSICSSPGDAEFFAELFSPSPVNNPENDSRFLEMLADGISAEHSQQAAEFDYPVNNTISESTSGANTFNQSCSGDQSLNLLSSSTMAVLTEDTGYLDSFDIF</sequence>
<keyword evidence="4" id="KW-1185">Reference proteome</keyword>
<proteinExistence type="predicted"/>
<dbReference type="GO" id="GO:0030576">
    <property type="term" value="P:Cajal body organization"/>
    <property type="evidence" value="ECO:0007669"/>
    <property type="project" value="InterPro"/>
</dbReference>
<dbReference type="AlphaFoldDB" id="A0A2G9RCZ0"/>
<dbReference type="InterPro" id="IPR028890">
    <property type="entry name" value="Peptidase_C98"/>
</dbReference>
<dbReference type="InterPro" id="IPR029388">
    <property type="entry name" value="DUF4650"/>
</dbReference>
<dbReference type="InterPro" id="IPR033505">
    <property type="entry name" value="USPL1"/>
</dbReference>
<dbReference type="Pfam" id="PF15509">
    <property type="entry name" value="DUF4650"/>
    <property type="match status" value="1"/>
</dbReference>
<dbReference type="InterPro" id="IPR028889">
    <property type="entry name" value="USP"/>
</dbReference>
<dbReference type="OrthoDB" id="6160353at2759"/>
<feature type="domain" description="USP" evidence="2">
    <location>
        <begin position="1"/>
        <end position="124"/>
    </location>
</feature>
<evidence type="ECO:0000313" key="3">
    <source>
        <dbReference type="EMBL" id="PIO25766.1"/>
    </source>
</evidence>
<name>A0A2G9RCZ0_AQUCT</name>
<protein>
    <recommendedName>
        <fullName evidence="2">USP domain-containing protein</fullName>
    </recommendedName>
</protein>
<dbReference type="GO" id="GO:0016926">
    <property type="term" value="P:protein desumoylation"/>
    <property type="evidence" value="ECO:0007669"/>
    <property type="project" value="TreeGrafter"/>
</dbReference>
<gene>
    <name evidence="3" type="ORF">AB205_0029360</name>
</gene>
<dbReference type="Proteomes" id="UP000228934">
    <property type="component" value="Unassembled WGS sequence"/>
</dbReference>
<evidence type="ECO:0000256" key="1">
    <source>
        <dbReference type="SAM" id="MobiDB-lite"/>
    </source>
</evidence>
<dbReference type="PANTHER" id="PTHR15294:SF3">
    <property type="entry name" value="SUMO-SPECIFIC ISOPEPTIDASE USPL1"/>
    <property type="match status" value="1"/>
</dbReference>
<evidence type="ECO:0000313" key="4">
    <source>
        <dbReference type="Proteomes" id="UP000228934"/>
    </source>
</evidence>
<feature type="region of interest" description="Disordered" evidence="1">
    <location>
        <begin position="197"/>
        <end position="224"/>
    </location>
</feature>
<dbReference type="GO" id="GO:0015030">
    <property type="term" value="C:Cajal body"/>
    <property type="evidence" value="ECO:0007669"/>
    <property type="project" value="TreeGrafter"/>
</dbReference>
<organism evidence="3 4">
    <name type="scientific">Aquarana catesbeiana</name>
    <name type="common">American bullfrog</name>
    <name type="synonym">Rana catesbeiana</name>
    <dbReference type="NCBI Taxonomy" id="8400"/>
    <lineage>
        <taxon>Eukaryota</taxon>
        <taxon>Metazoa</taxon>
        <taxon>Chordata</taxon>
        <taxon>Craniata</taxon>
        <taxon>Vertebrata</taxon>
        <taxon>Euteleostomi</taxon>
        <taxon>Amphibia</taxon>
        <taxon>Batrachia</taxon>
        <taxon>Anura</taxon>
        <taxon>Neobatrachia</taxon>
        <taxon>Ranoidea</taxon>
        <taxon>Ranidae</taxon>
        <taxon>Aquarana</taxon>
    </lineage>
</organism>
<dbReference type="EMBL" id="KV950111">
    <property type="protein sequence ID" value="PIO25766.1"/>
    <property type="molecule type" value="Genomic_DNA"/>
</dbReference>
<dbReference type="GO" id="GO:0032183">
    <property type="term" value="F:SUMO binding"/>
    <property type="evidence" value="ECO:0007669"/>
    <property type="project" value="InterPro"/>
</dbReference>
<reference evidence="4" key="1">
    <citation type="journal article" date="2017" name="Nat. Commun.">
        <title>The North American bullfrog draft genome provides insight into hormonal regulation of long noncoding RNA.</title>
        <authorList>
            <person name="Hammond S.A."/>
            <person name="Warren R.L."/>
            <person name="Vandervalk B.P."/>
            <person name="Kucuk E."/>
            <person name="Khan H."/>
            <person name="Gibb E.A."/>
            <person name="Pandoh P."/>
            <person name="Kirk H."/>
            <person name="Zhao Y."/>
            <person name="Jones M."/>
            <person name="Mungall A.J."/>
            <person name="Coope R."/>
            <person name="Pleasance S."/>
            <person name="Moore R.A."/>
            <person name="Holt R.A."/>
            <person name="Round J.M."/>
            <person name="Ohora S."/>
            <person name="Walle B.V."/>
            <person name="Veldhoen N."/>
            <person name="Helbing C.C."/>
            <person name="Birol I."/>
        </authorList>
    </citation>
    <scope>NUCLEOTIDE SEQUENCE [LARGE SCALE GENOMIC DNA]</scope>
</reference>
<dbReference type="PANTHER" id="PTHR15294">
    <property type="entry name" value="RETINOVIN-RELATED"/>
    <property type="match status" value="1"/>
</dbReference>